<keyword evidence="3 8" id="KW-0812">Transmembrane</keyword>
<reference evidence="9" key="2">
    <citation type="submission" date="2020-05" db="UniProtKB">
        <authorList>
            <consortium name="EnsemblMetazoa"/>
        </authorList>
    </citation>
    <scope>IDENTIFICATION</scope>
    <source>
        <strain evidence="9">Indian</strain>
    </source>
</reference>
<feature type="transmembrane region" description="Helical" evidence="8">
    <location>
        <begin position="38"/>
        <end position="60"/>
    </location>
</feature>
<dbReference type="PANTHER" id="PTHR21143:SF134">
    <property type="entry name" value="GUSTATORY RECEPTOR"/>
    <property type="match status" value="1"/>
</dbReference>
<protein>
    <recommendedName>
        <fullName evidence="8">Gustatory receptor</fullName>
    </recommendedName>
</protein>
<reference evidence="10" key="1">
    <citation type="journal article" date="2014" name="Genome Biol.">
        <title>Genome analysis of a major urban malaria vector mosquito, Anopheles stephensi.</title>
        <authorList>
            <person name="Jiang X."/>
            <person name="Peery A."/>
            <person name="Hall A.B."/>
            <person name="Sharma A."/>
            <person name="Chen X.G."/>
            <person name="Waterhouse R.M."/>
            <person name="Komissarov A."/>
            <person name="Riehle M.M."/>
            <person name="Shouche Y."/>
            <person name="Sharakhova M.V."/>
            <person name="Lawson D."/>
            <person name="Pakpour N."/>
            <person name="Arensburger P."/>
            <person name="Davidson V.L."/>
            <person name="Eiglmeier K."/>
            <person name="Emrich S."/>
            <person name="George P."/>
            <person name="Kennedy R.C."/>
            <person name="Mane S.P."/>
            <person name="Maslen G."/>
            <person name="Oringanje C."/>
            <person name="Qi Y."/>
            <person name="Settlage R."/>
            <person name="Tojo M."/>
            <person name="Tubio J.M."/>
            <person name="Unger M.F."/>
            <person name="Wang B."/>
            <person name="Vernick K.D."/>
            <person name="Ribeiro J.M."/>
            <person name="James A.A."/>
            <person name="Michel K."/>
            <person name="Riehle M.A."/>
            <person name="Luckhart S."/>
            <person name="Sharakhov I.V."/>
            <person name="Tu Z."/>
        </authorList>
    </citation>
    <scope>NUCLEOTIDE SEQUENCE [LARGE SCALE GENOMIC DNA]</scope>
    <source>
        <strain evidence="10">Indian</strain>
    </source>
</reference>
<comment type="caution">
    <text evidence="8">Lacks conserved residue(s) required for the propagation of feature annotation.</text>
</comment>
<accession>A0A182YDG3</accession>
<dbReference type="GO" id="GO:0050909">
    <property type="term" value="P:sensory perception of taste"/>
    <property type="evidence" value="ECO:0007669"/>
    <property type="project" value="InterPro"/>
</dbReference>
<keyword evidence="2 8" id="KW-1003">Cell membrane</keyword>
<feature type="transmembrane region" description="Helical" evidence="8">
    <location>
        <begin position="131"/>
        <end position="151"/>
    </location>
</feature>
<proteinExistence type="inferred from homology"/>
<feature type="transmembrane region" description="Helical" evidence="8">
    <location>
        <begin position="72"/>
        <end position="91"/>
    </location>
</feature>
<keyword evidence="10" id="KW-1185">Reference proteome</keyword>
<dbReference type="Pfam" id="PF08395">
    <property type="entry name" value="7tm_7"/>
    <property type="match status" value="1"/>
</dbReference>
<evidence type="ECO:0000256" key="1">
    <source>
        <dbReference type="ARBA" id="ARBA00004651"/>
    </source>
</evidence>
<keyword evidence="7 8" id="KW-0807">Transducer</keyword>
<feature type="transmembrane region" description="Helical" evidence="8">
    <location>
        <begin position="171"/>
        <end position="190"/>
    </location>
</feature>
<evidence type="ECO:0000256" key="2">
    <source>
        <dbReference type="ARBA" id="ARBA00022475"/>
    </source>
</evidence>
<comment type="function">
    <text evidence="8">Gustatory receptor which mediates acceptance or avoidance behavior, depending on its substrates.</text>
</comment>
<dbReference type="GO" id="GO:0030424">
    <property type="term" value="C:axon"/>
    <property type="evidence" value="ECO:0007669"/>
    <property type="project" value="TreeGrafter"/>
</dbReference>
<dbReference type="GO" id="GO:0007635">
    <property type="term" value="P:chemosensory behavior"/>
    <property type="evidence" value="ECO:0007669"/>
    <property type="project" value="TreeGrafter"/>
</dbReference>
<dbReference type="AlphaFoldDB" id="A0A182YDG3"/>
<evidence type="ECO:0000256" key="8">
    <source>
        <dbReference type="RuleBase" id="RU363108"/>
    </source>
</evidence>
<dbReference type="Proteomes" id="UP000076408">
    <property type="component" value="Unassembled WGS sequence"/>
</dbReference>
<dbReference type="EnsemblMetazoa" id="ASTEI06499-RA">
    <property type="protein sequence ID" value="ASTEI06499-PA"/>
    <property type="gene ID" value="ASTEI06499"/>
</dbReference>
<dbReference type="GO" id="GO:0007165">
    <property type="term" value="P:signal transduction"/>
    <property type="evidence" value="ECO:0007669"/>
    <property type="project" value="UniProtKB-KW"/>
</dbReference>
<evidence type="ECO:0000256" key="6">
    <source>
        <dbReference type="ARBA" id="ARBA00023170"/>
    </source>
</evidence>
<name>A0A182YDG3_ANOST</name>
<evidence type="ECO:0000313" key="9">
    <source>
        <dbReference type="EnsemblMetazoa" id="ASTEI06499-PA"/>
    </source>
</evidence>
<dbReference type="VEuPathDB" id="VectorBase:ASTE006559"/>
<dbReference type="InterPro" id="IPR013604">
    <property type="entry name" value="7TM_chemorcpt"/>
</dbReference>
<feature type="transmembrane region" description="Helical" evidence="8">
    <location>
        <begin position="357"/>
        <end position="375"/>
    </location>
</feature>
<comment type="subcellular location">
    <subcellularLocation>
        <location evidence="1 8">Cell membrane</location>
        <topology evidence="1 8">Multi-pass membrane protein</topology>
    </subcellularLocation>
</comment>
<comment type="similarity">
    <text evidence="8">Belongs to the insect chemoreceptor superfamily. Gustatory receptor (GR) family.</text>
</comment>
<dbReference type="OMA" id="CHEQIDS"/>
<dbReference type="PANTHER" id="PTHR21143">
    <property type="entry name" value="INVERTEBRATE GUSTATORY RECEPTOR"/>
    <property type="match status" value="1"/>
</dbReference>
<evidence type="ECO:0000256" key="7">
    <source>
        <dbReference type="ARBA" id="ARBA00023224"/>
    </source>
</evidence>
<keyword evidence="6 8" id="KW-0675">Receptor</keyword>
<dbReference type="GO" id="GO:0043025">
    <property type="term" value="C:neuronal cell body"/>
    <property type="evidence" value="ECO:0007669"/>
    <property type="project" value="TreeGrafter"/>
</dbReference>
<dbReference type="VEuPathDB" id="VectorBase:ASTEI06499"/>
<dbReference type="GO" id="GO:0005886">
    <property type="term" value="C:plasma membrane"/>
    <property type="evidence" value="ECO:0007669"/>
    <property type="project" value="UniProtKB-SubCell"/>
</dbReference>
<dbReference type="GO" id="GO:0030425">
    <property type="term" value="C:dendrite"/>
    <property type="evidence" value="ECO:0007669"/>
    <property type="project" value="TreeGrafter"/>
</dbReference>
<keyword evidence="4 8" id="KW-1133">Transmembrane helix</keyword>
<evidence type="ECO:0000313" key="10">
    <source>
        <dbReference type="Proteomes" id="UP000076408"/>
    </source>
</evidence>
<dbReference type="GO" id="GO:0008049">
    <property type="term" value="P:male courtship behavior"/>
    <property type="evidence" value="ECO:0007669"/>
    <property type="project" value="TreeGrafter"/>
</dbReference>
<keyword evidence="5 8" id="KW-0472">Membrane</keyword>
<evidence type="ECO:0000256" key="4">
    <source>
        <dbReference type="ARBA" id="ARBA00022989"/>
    </source>
</evidence>
<sequence>MAQLCAHLRVLFFVGNLFHLLPCRYNSKTDQFESNSKLSQLAFVINLSLCSLQLCFDWFHVWHGDRNRMSRIFNFLLLLHIVSFPMTIVYMQLLSYTKRARIAILHSELFTDRSWRLFGERTDSWYVSSLWLGRFTTTVTIGGVVYLFPLIVTGKESITRIPIYATFFEAVRLYMTLVAILIYVVCVLVIKMRFKQIQERVEQFSPSLNTDRQWRMFLDHYQLGVSLVNEINDNFSVLLMMILVLVQVQLSNQAFVLYCSTQVVNSPAVSVAITVHTQMWESSFLLMLLLVGYACESCHEQIDSVNVAIRNYTGADIGAARTVQEWKRLDQFHLQTLYQKHRQRFTVGGLFVLDNKLVCMALTSMVTYLVILIQFRQLDEEDLLITFGNVSELSF</sequence>
<dbReference type="VEuPathDB" id="VectorBase:ASTEI20_038760"/>
<evidence type="ECO:0000256" key="3">
    <source>
        <dbReference type="ARBA" id="ARBA00022692"/>
    </source>
</evidence>
<evidence type="ECO:0000256" key="5">
    <source>
        <dbReference type="ARBA" id="ARBA00023136"/>
    </source>
</evidence>
<organism evidence="9 10">
    <name type="scientific">Anopheles stephensi</name>
    <name type="common">Indo-Pakistan malaria mosquito</name>
    <dbReference type="NCBI Taxonomy" id="30069"/>
    <lineage>
        <taxon>Eukaryota</taxon>
        <taxon>Metazoa</taxon>
        <taxon>Ecdysozoa</taxon>
        <taxon>Arthropoda</taxon>
        <taxon>Hexapoda</taxon>
        <taxon>Insecta</taxon>
        <taxon>Pterygota</taxon>
        <taxon>Neoptera</taxon>
        <taxon>Endopterygota</taxon>
        <taxon>Diptera</taxon>
        <taxon>Nematocera</taxon>
        <taxon>Culicoidea</taxon>
        <taxon>Culicidae</taxon>
        <taxon>Anophelinae</taxon>
        <taxon>Anopheles</taxon>
    </lineage>
</organism>